<organism evidence="1 2">
    <name type="scientific">Corynebacterium hansenii</name>
    <dbReference type="NCBI Taxonomy" id="394964"/>
    <lineage>
        <taxon>Bacteria</taxon>
        <taxon>Bacillati</taxon>
        <taxon>Actinomycetota</taxon>
        <taxon>Actinomycetes</taxon>
        <taxon>Mycobacteriales</taxon>
        <taxon>Corynebacteriaceae</taxon>
        <taxon>Corynebacterium</taxon>
    </lineage>
</organism>
<dbReference type="Proteomes" id="UP001595751">
    <property type="component" value="Unassembled WGS sequence"/>
</dbReference>
<dbReference type="EMBL" id="JBHRZN010000001">
    <property type="protein sequence ID" value="MFC3848879.1"/>
    <property type="molecule type" value="Genomic_DNA"/>
</dbReference>
<dbReference type="RefSeq" id="WP_290291760.1">
    <property type="nucleotide sequence ID" value="NZ_CP047211.1"/>
</dbReference>
<sequence>MAHAIVRGKRLRATRVGPCGLPQAGESSTIVTKGFVTVKFTKVMKDAEDLETTNADGEVCVADRTPPELKWFEFEAEFCRVDPALVSFFTDDPVVLDYANKPVGFRSSKTVKTDGGAAVEVWTGVGADDCEIPKDDSALAAGANAVGYGYFLLPWIKEATMGDFEIGASAMTFTLTGITGAGPKWGKGPYNVVAQDKENTAGRLLTPMGMEHLHHERVTIAPPEVTDGPTKLSLPQPYFAAVAGESTDN</sequence>
<gene>
    <name evidence="1" type="ORF">ACFORJ_01680</name>
</gene>
<keyword evidence="2" id="KW-1185">Reference proteome</keyword>
<evidence type="ECO:0008006" key="3">
    <source>
        <dbReference type="Google" id="ProtNLM"/>
    </source>
</evidence>
<reference evidence="2" key="1">
    <citation type="journal article" date="2019" name="Int. J. Syst. Evol. Microbiol.">
        <title>The Global Catalogue of Microorganisms (GCM) 10K type strain sequencing project: providing services to taxonomists for standard genome sequencing and annotation.</title>
        <authorList>
            <consortium name="The Broad Institute Genomics Platform"/>
            <consortium name="The Broad Institute Genome Sequencing Center for Infectious Disease"/>
            <person name="Wu L."/>
            <person name="Ma J."/>
        </authorList>
    </citation>
    <scope>NUCLEOTIDE SEQUENCE [LARGE SCALE GENOMIC DNA]</scope>
    <source>
        <strain evidence="2">CCUG 53252</strain>
    </source>
</reference>
<protein>
    <recommendedName>
        <fullName evidence="3">Major tail protein</fullName>
    </recommendedName>
</protein>
<comment type="caution">
    <text evidence="1">The sequence shown here is derived from an EMBL/GenBank/DDBJ whole genome shotgun (WGS) entry which is preliminary data.</text>
</comment>
<proteinExistence type="predicted"/>
<name>A0ABV7ZJZ2_9CORY</name>
<evidence type="ECO:0000313" key="1">
    <source>
        <dbReference type="EMBL" id="MFC3848879.1"/>
    </source>
</evidence>
<accession>A0ABV7ZJZ2</accession>
<evidence type="ECO:0000313" key="2">
    <source>
        <dbReference type="Proteomes" id="UP001595751"/>
    </source>
</evidence>